<dbReference type="EMBL" id="CP002770">
    <property type="protein sequence ID" value="AEG16008.1"/>
    <property type="molecule type" value="Genomic_DNA"/>
</dbReference>
<keyword evidence="3 10" id="KW-0489">Methyltransferase</keyword>
<evidence type="ECO:0000313" key="10">
    <source>
        <dbReference type="EMBL" id="AEG16008.1"/>
    </source>
</evidence>
<dbReference type="InterPro" id="IPR029063">
    <property type="entry name" value="SAM-dependent_MTases_sf"/>
</dbReference>
<keyword evidence="4" id="KW-0808">Transferase</keyword>
<dbReference type="GO" id="GO:0032259">
    <property type="term" value="P:methylation"/>
    <property type="evidence" value="ECO:0007669"/>
    <property type="project" value="UniProtKB-KW"/>
</dbReference>
<dbReference type="REBASE" id="36340">
    <property type="entry name" value="M2.Dku6115ORF2479P"/>
</dbReference>
<dbReference type="KEGG" id="dku:Desku_2480"/>
<dbReference type="Gene3D" id="3.40.50.150">
    <property type="entry name" value="Vaccinia Virus protein VP39"/>
    <property type="match status" value="2"/>
</dbReference>
<evidence type="ECO:0000256" key="7">
    <source>
        <dbReference type="ARBA" id="ARBA00023125"/>
    </source>
</evidence>
<dbReference type="InterPro" id="IPR017985">
    <property type="entry name" value="MeTrfase_CN4_CS"/>
</dbReference>
<keyword evidence="6" id="KW-0680">Restriction system</keyword>
<evidence type="ECO:0000256" key="2">
    <source>
        <dbReference type="ARBA" id="ARBA00012185"/>
    </source>
</evidence>
<reference evidence="11" key="1">
    <citation type="submission" date="2011-05" db="EMBL/GenBank/DDBJ databases">
        <title>Complete sequence of Desulfotomaculum kuznetsovii DSM 6115.</title>
        <authorList>
            <person name="Lucas S."/>
            <person name="Han J."/>
            <person name="Lapidus A."/>
            <person name="Cheng J.-F."/>
            <person name="Goodwin L."/>
            <person name="Pitluck S."/>
            <person name="Peters L."/>
            <person name="Mikhailova N."/>
            <person name="Lu M."/>
            <person name="Saunders E."/>
            <person name="Han C."/>
            <person name="Tapia R."/>
            <person name="Land M."/>
            <person name="Hauser L."/>
            <person name="Kyrpides N."/>
            <person name="Ivanova N."/>
            <person name="Pagani I."/>
            <person name="Nazina T."/>
            <person name="Ivanova A."/>
            <person name="Parshina S."/>
            <person name="Kuever J."/>
            <person name="Muyzer G."/>
            <person name="Plugge C."/>
            <person name="Stams A."/>
            <person name="Woyke T."/>
        </authorList>
    </citation>
    <scope>NUCLEOTIDE SEQUENCE [LARGE SCALE GENOMIC DNA]</scope>
    <source>
        <strain evidence="11">DSM 6115 / VKM B-1805 / 17</strain>
    </source>
</reference>
<dbReference type="GO" id="GO:0008170">
    <property type="term" value="F:N-methyltransferase activity"/>
    <property type="evidence" value="ECO:0007669"/>
    <property type="project" value="InterPro"/>
</dbReference>
<name>A0AAU8PD99_DESK7</name>
<evidence type="ECO:0000256" key="6">
    <source>
        <dbReference type="ARBA" id="ARBA00022747"/>
    </source>
</evidence>
<evidence type="ECO:0000259" key="9">
    <source>
        <dbReference type="Pfam" id="PF01555"/>
    </source>
</evidence>
<keyword evidence="7" id="KW-0238">DNA-binding</keyword>
<dbReference type="RefSeq" id="WP_013823519.1">
    <property type="nucleotide sequence ID" value="NC_015573.1"/>
</dbReference>
<evidence type="ECO:0000256" key="8">
    <source>
        <dbReference type="ARBA" id="ARBA00049120"/>
    </source>
</evidence>
<proteinExistence type="inferred from homology"/>
<dbReference type="Pfam" id="PF01555">
    <property type="entry name" value="N6_N4_Mtase"/>
    <property type="match status" value="1"/>
</dbReference>
<dbReference type="EC" id="2.1.1.113" evidence="2"/>
<organism evidence="10 11">
    <name type="scientific">Desulfofundulus kuznetsovii (strain DSM 6115 / VKM B-1805 / 17)</name>
    <name type="common">Desulfotomaculum kuznetsovii</name>
    <dbReference type="NCBI Taxonomy" id="760568"/>
    <lineage>
        <taxon>Bacteria</taxon>
        <taxon>Bacillati</taxon>
        <taxon>Bacillota</taxon>
        <taxon>Clostridia</taxon>
        <taxon>Eubacteriales</taxon>
        <taxon>Peptococcaceae</taxon>
        <taxon>Desulfofundulus</taxon>
    </lineage>
</organism>
<keyword evidence="5" id="KW-0949">S-adenosyl-L-methionine</keyword>
<dbReference type="InterPro" id="IPR002941">
    <property type="entry name" value="DNA_methylase_N4/N6"/>
</dbReference>
<dbReference type="GO" id="GO:0009307">
    <property type="term" value="P:DNA restriction-modification system"/>
    <property type="evidence" value="ECO:0007669"/>
    <property type="project" value="UniProtKB-KW"/>
</dbReference>
<keyword evidence="11" id="KW-1185">Reference proteome</keyword>
<evidence type="ECO:0000313" key="11">
    <source>
        <dbReference type="Proteomes" id="UP000009229"/>
    </source>
</evidence>
<comment type="catalytic activity">
    <reaction evidence="8">
        <text>a 2'-deoxycytidine in DNA + S-adenosyl-L-methionine = an N(4)-methyl-2'-deoxycytidine in DNA + S-adenosyl-L-homocysteine + H(+)</text>
        <dbReference type="Rhea" id="RHEA:16857"/>
        <dbReference type="Rhea" id="RHEA-COMP:11369"/>
        <dbReference type="Rhea" id="RHEA-COMP:13674"/>
        <dbReference type="ChEBI" id="CHEBI:15378"/>
        <dbReference type="ChEBI" id="CHEBI:57856"/>
        <dbReference type="ChEBI" id="CHEBI:59789"/>
        <dbReference type="ChEBI" id="CHEBI:85452"/>
        <dbReference type="ChEBI" id="CHEBI:137933"/>
        <dbReference type="EC" id="2.1.1.113"/>
    </reaction>
</comment>
<dbReference type="SUPFAM" id="SSF53335">
    <property type="entry name" value="S-adenosyl-L-methionine-dependent methyltransferases"/>
    <property type="match status" value="1"/>
</dbReference>
<dbReference type="AlphaFoldDB" id="A0AAU8PD99"/>
<dbReference type="GO" id="GO:0003677">
    <property type="term" value="F:DNA binding"/>
    <property type="evidence" value="ECO:0007669"/>
    <property type="project" value="UniProtKB-KW"/>
</dbReference>
<evidence type="ECO:0000256" key="1">
    <source>
        <dbReference type="ARBA" id="ARBA00010203"/>
    </source>
</evidence>
<evidence type="ECO:0000256" key="3">
    <source>
        <dbReference type="ARBA" id="ARBA00022603"/>
    </source>
</evidence>
<protein>
    <recommendedName>
        <fullName evidence="2">site-specific DNA-methyltransferase (cytosine-N(4)-specific)</fullName>
        <ecNumber evidence="2">2.1.1.113</ecNumber>
    </recommendedName>
</protein>
<feature type="domain" description="DNA methylase N-4/N-6" evidence="9">
    <location>
        <begin position="34"/>
        <end position="86"/>
    </location>
</feature>
<evidence type="ECO:0000256" key="4">
    <source>
        <dbReference type="ARBA" id="ARBA00022679"/>
    </source>
</evidence>
<gene>
    <name evidence="10" type="ordered locus">Desku_2480</name>
</gene>
<evidence type="ECO:0000256" key="5">
    <source>
        <dbReference type="ARBA" id="ARBA00022691"/>
    </source>
</evidence>
<accession>A0AAU8PD99</accession>
<comment type="similarity">
    <text evidence="1">Belongs to the N(4)/N(6)-methyltransferase family. N(4) subfamily.</text>
</comment>
<dbReference type="GO" id="GO:0015667">
    <property type="term" value="F:site-specific DNA-methyltransferase (cytosine-N4-specific) activity"/>
    <property type="evidence" value="ECO:0007669"/>
    <property type="project" value="UniProtKB-EC"/>
</dbReference>
<dbReference type="Proteomes" id="UP000009229">
    <property type="component" value="Chromosome"/>
</dbReference>
<sequence>MKSEEPVVVYRPDLGSAATPQLLRQRPVHRWFWFPHSYSPELVEAILDSWNLPPGSVLLDPFVGAGTTLLVAKERGYPALGADLSPLAVLVSNVKVQPYQREKLEAALNCLQHRWEERKCRCLEYQFYATSSFWENSERLKKAFTPSEMAVLVALREEIFRLGGILKDFFMVALLGIIPDFSRAMADGGWFRWVERPEEADQIAPRLWAHATSMMGDLHFAPLGHEQDFRDWEVYLLDARKLSELKPRIFDGLITSPPYPNRHDYSRVFQIELLLLGQSEDNITRLRYNSVRSHVEAKPPEPESQAALAGYRIPSLLAQCLDQLPAKSDRRVRRMLKGYFEDMFLVLRSAHEVLRPGAKVALVVGNVRHYGVLCPVDEILVDIGRQAGFRHLASWVIRLRGNSAQQMGRYGRIPSRETVVILQAE</sequence>
<dbReference type="PROSITE" id="PS00093">
    <property type="entry name" value="N4_MTASE"/>
    <property type="match status" value="1"/>
</dbReference>